<accession>A0AAD4QK77</accession>
<feature type="region of interest" description="Disordered" evidence="1">
    <location>
        <begin position="797"/>
        <end position="836"/>
    </location>
</feature>
<proteinExistence type="predicted"/>
<dbReference type="Pfam" id="PF15288">
    <property type="entry name" value="zf-CCHC_6"/>
    <property type="match status" value="1"/>
</dbReference>
<feature type="compositionally biased region" description="Low complexity" evidence="1">
    <location>
        <begin position="554"/>
        <end position="567"/>
    </location>
</feature>
<gene>
    <name evidence="3" type="ORF">B0F90DRAFT_1821807</name>
</gene>
<evidence type="ECO:0000259" key="2">
    <source>
        <dbReference type="Pfam" id="PF15288"/>
    </source>
</evidence>
<dbReference type="Proteomes" id="UP001203297">
    <property type="component" value="Unassembled WGS sequence"/>
</dbReference>
<keyword evidence="4" id="KW-1185">Reference proteome</keyword>
<feature type="domain" description="Zinc knuckle" evidence="2">
    <location>
        <begin position="768"/>
        <end position="796"/>
    </location>
</feature>
<dbReference type="AlphaFoldDB" id="A0AAD4QK77"/>
<evidence type="ECO:0000313" key="3">
    <source>
        <dbReference type="EMBL" id="KAI0293847.1"/>
    </source>
</evidence>
<name>A0AAD4QK77_9AGAM</name>
<feature type="compositionally biased region" description="Low complexity" evidence="1">
    <location>
        <begin position="822"/>
        <end position="834"/>
    </location>
</feature>
<feature type="region of interest" description="Disordered" evidence="1">
    <location>
        <begin position="869"/>
        <end position="902"/>
    </location>
</feature>
<feature type="compositionally biased region" description="Low complexity" evidence="1">
    <location>
        <begin position="869"/>
        <end position="893"/>
    </location>
</feature>
<dbReference type="InterPro" id="IPR041670">
    <property type="entry name" value="Znf-CCHC_6"/>
</dbReference>
<comment type="caution">
    <text evidence="3">The sequence shown here is derived from an EMBL/GenBank/DDBJ whole genome shotgun (WGS) entry which is preliminary data.</text>
</comment>
<feature type="compositionally biased region" description="Low complexity" evidence="1">
    <location>
        <begin position="477"/>
        <end position="493"/>
    </location>
</feature>
<protein>
    <recommendedName>
        <fullName evidence="2">Zinc knuckle domain-containing protein</fullName>
    </recommendedName>
</protein>
<feature type="compositionally biased region" description="Pro residues" evidence="1">
    <location>
        <begin position="30"/>
        <end position="41"/>
    </location>
</feature>
<evidence type="ECO:0000313" key="4">
    <source>
        <dbReference type="Proteomes" id="UP001203297"/>
    </source>
</evidence>
<sequence length="1050" mass="111495">MSGGSQNPILVSSASSNASIELINPAVLEPSPPPAYEPPPRQGGSHLIQGVPNPLDLPPHLVSVDVADSYARPMLYDPMDAPAAEQGTVDDCYEPRLCPATRHRDVAQFSESHMGYGLYYYAADFRMDVDATFTFQDQMASRAAMVAASLLDAGIHRQGEQEVYAIGLETPLWGRLVCGILAALTRGALRSPNLRSLLDYSEGDFTDSVSLASGIPIPETPLAHIQAMLSQLNGIFHADRENPSLYAKAIELEARRHALDAIRQQVLDRLQEEGAHARVREDCLAILKQNMMAELKADRARAEVSQEVAAFRVQYAHERHEHAMAEINAMHITPPLPMGDTDHTPRRRTKGPHHPSSPTTPTQPRHALPIPRPVALQPNLTPPIDFRRLHANPTPPIHTQPPVFDRAVRGLGASDYADDEMAASDTLPAPSLPPLADLPAPAPAPTDPLSHIESVLARIVDRLDRLEQGRAPPPPARAQAPARHPTAAATVPTAGPPPAPSATGPMGPVLGATPTDAFQVVTLATMAQQLKAVSFAQAATRAQGRTIAGQPNLRARAPATTSTTRAPPVAHTTDITVLLPPLPAGTTDQGMAPALQRINASAPHLLGGQWSSLLFYEPALVKSFPGGALVPTRGWNWLQLRDVYVSAGDGVVFSNAVLWSKLRRNGPFTRALFPSPPRWQSPSLCTASLPPTSPNFYAPQSICSAAQSNSFPAGTRLPSSNAADATFSVIAQPALKPKCYKCGGPHTFTDHAAQCQGAHAVAGVCNCKYKCLLCGKFGHHARSTTCPKRSPFAPPPLADTMETSAPARSPAALVGLSPGPAPSTAAPAPGPSTAQHAAMQTGSFTIVEQRPRTHVPGAHMTTSKVCRPPVQVAPSTSSAPSSTPSAVPSVTAPTPTPPVFPAGAPGSRAAQRALMLDAHGIMLGELGLQHLRLVVGSRERHVRNVDLYFLDRLLGGDGNGCQIIMCIPNVPDGNKLTVHIEQFMEDSMGHPAPSASQDPFHEPWFGNIGVARSDVSADGVDTLGSPVHPAWQLFYPAVPAGGRTKTLIYI</sequence>
<feature type="region of interest" description="Disordered" evidence="1">
    <location>
        <begin position="332"/>
        <end position="374"/>
    </location>
</feature>
<feature type="region of interest" description="Disordered" evidence="1">
    <location>
        <begin position="546"/>
        <end position="567"/>
    </location>
</feature>
<dbReference type="EMBL" id="WTXG01000088">
    <property type="protein sequence ID" value="KAI0293847.1"/>
    <property type="molecule type" value="Genomic_DNA"/>
</dbReference>
<evidence type="ECO:0000256" key="1">
    <source>
        <dbReference type="SAM" id="MobiDB-lite"/>
    </source>
</evidence>
<organism evidence="3 4">
    <name type="scientific">Multifurca ochricompacta</name>
    <dbReference type="NCBI Taxonomy" id="376703"/>
    <lineage>
        <taxon>Eukaryota</taxon>
        <taxon>Fungi</taxon>
        <taxon>Dikarya</taxon>
        <taxon>Basidiomycota</taxon>
        <taxon>Agaricomycotina</taxon>
        <taxon>Agaricomycetes</taxon>
        <taxon>Russulales</taxon>
        <taxon>Russulaceae</taxon>
        <taxon>Multifurca</taxon>
    </lineage>
</organism>
<feature type="region of interest" description="Disordered" evidence="1">
    <location>
        <begin position="467"/>
        <end position="510"/>
    </location>
</feature>
<reference evidence="3" key="1">
    <citation type="journal article" date="2022" name="New Phytol.">
        <title>Evolutionary transition to the ectomycorrhizal habit in the genomes of a hyperdiverse lineage of mushroom-forming fungi.</title>
        <authorList>
            <person name="Looney B."/>
            <person name="Miyauchi S."/>
            <person name="Morin E."/>
            <person name="Drula E."/>
            <person name="Courty P.E."/>
            <person name="Kohler A."/>
            <person name="Kuo A."/>
            <person name="LaButti K."/>
            <person name="Pangilinan J."/>
            <person name="Lipzen A."/>
            <person name="Riley R."/>
            <person name="Andreopoulos W."/>
            <person name="He G."/>
            <person name="Johnson J."/>
            <person name="Nolan M."/>
            <person name="Tritt A."/>
            <person name="Barry K.W."/>
            <person name="Grigoriev I.V."/>
            <person name="Nagy L.G."/>
            <person name="Hibbett D."/>
            <person name="Henrissat B."/>
            <person name="Matheny P.B."/>
            <person name="Labbe J."/>
            <person name="Martin F.M."/>
        </authorList>
    </citation>
    <scope>NUCLEOTIDE SEQUENCE</scope>
    <source>
        <strain evidence="3">BPL690</strain>
    </source>
</reference>
<feature type="region of interest" description="Disordered" evidence="1">
    <location>
        <begin position="26"/>
        <end position="52"/>
    </location>
</feature>